<dbReference type="EMBL" id="CSTD01000006">
    <property type="protein sequence ID" value="CPR13318.1"/>
    <property type="molecule type" value="Genomic_DNA"/>
</dbReference>
<gene>
    <name evidence="2" type="ORF">BN971_04628</name>
</gene>
<accession>A0A0U0WED8</accession>
<organism evidence="2 3">
    <name type="scientific">Mycobacterium bohemicum DSM 44277</name>
    <dbReference type="NCBI Taxonomy" id="1236609"/>
    <lineage>
        <taxon>Bacteria</taxon>
        <taxon>Bacillati</taxon>
        <taxon>Actinomycetota</taxon>
        <taxon>Actinomycetes</taxon>
        <taxon>Mycobacteriales</taxon>
        <taxon>Mycobacteriaceae</taxon>
        <taxon>Mycobacterium</taxon>
    </lineage>
</organism>
<evidence type="ECO:0000313" key="2">
    <source>
        <dbReference type="EMBL" id="CPR13318.1"/>
    </source>
</evidence>
<dbReference type="GO" id="GO:0008168">
    <property type="term" value="F:methyltransferase activity"/>
    <property type="evidence" value="ECO:0007669"/>
    <property type="project" value="UniProtKB-KW"/>
</dbReference>
<dbReference type="GO" id="GO:0032259">
    <property type="term" value="P:methylation"/>
    <property type="evidence" value="ECO:0007669"/>
    <property type="project" value="UniProtKB-KW"/>
</dbReference>
<dbReference type="AlphaFoldDB" id="A0A0U0WED8"/>
<feature type="domain" description="Methyltransferase" evidence="1">
    <location>
        <begin position="47"/>
        <end position="140"/>
    </location>
</feature>
<keyword evidence="2" id="KW-0489">Methyltransferase</keyword>
<dbReference type="InterPro" id="IPR029063">
    <property type="entry name" value="SAM-dependent_MTases_sf"/>
</dbReference>
<evidence type="ECO:0000313" key="3">
    <source>
        <dbReference type="Proteomes" id="UP000198875"/>
    </source>
</evidence>
<keyword evidence="2" id="KW-0808">Transferase</keyword>
<evidence type="ECO:0000259" key="1">
    <source>
        <dbReference type="Pfam" id="PF13649"/>
    </source>
</evidence>
<dbReference type="CDD" id="cd02440">
    <property type="entry name" value="AdoMet_MTases"/>
    <property type="match status" value="1"/>
</dbReference>
<name>A0A0U0WED8_MYCBE</name>
<dbReference type="SUPFAM" id="SSF53335">
    <property type="entry name" value="S-adenosyl-L-methionine-dependent methyltransferases"/>
    <property type="match status" value="1"/>
</dbReference>
<dbReference type="Pfam" id="PF13649">
    <property type="entry name" value="Methyltransf_25"/>
    <property type="match status" value="1"/>
</dbReference>
<reference evidence="2 3" key="1">
    <citation type="submission" date="2015-03" db="EMBL/GenBank/DDBJ databases">
        <authorList>
            <person name="Murphy D."/>
        </authorList>
    </citation>
    <scope>NUCLEOTIDE SEQUENCE [LARGE SCALE GENOMIC DNA]</scope>
    <source>
        <strain evidence="2 3">DSM 44277</strain>
    </source>
</reference>
<dbReference type="Gene3D" id="3.40.50.150">
    <property type="entry name" value="Vaccinia Virus protein VP39"/>
    <property type="match status" value="1"/>
</dbReference>
<dbReference type="InterPro" id="IPR041698">
    <property type="entry name" value="Methyltransf_25"/>
</dbReference>
<sequence>MPPYRDVDAFNERALGYDDGWRGRVHHQISDRTADLAVAAVAAPKRVLDVGCGTGYLLRVLAHRYPDAEHLAGVDPAPHMVTRAREFAHDGRLDFSSGVVEELPHPGDTFDLIVSTTSFDHWSDQRAGLIECARVLRPGGQLLLVDQFSRLLLPTVIGSRRGKARTKGRAERLLLQTGFRSPRWHKVHAVIINGVTATKPV</sequence>
<dbReference type="PANTHER" id="PTHR43591">
    <property type="entry name" value="METHYLTRANSFERASE"/>
    <property type="match status" value="1"/>
</dbReference>
<proteinExistence type="predicted"/>
<protein>
    <submittedName>
        <fullName evidence="2">Type 11 methyltransferase</fullName>
    </submittedName>
</protein>
<dbReference type="RefSeq" id="WP_211279825.1">
    <property type="nucleotide sequence ID" value="NZ_CSTD01000006.1"/>
</dbReference>
<dbReference type="Proteomes" id="UP000198875">
    <property type="component" value="Unassembled WGS sequence"/>
</dbReference>